<dbReference type="PROSITE" id="PS00658">
    <property type="entry name" value="FORK_HEAD_2"/>
    <property type="match status" value="1"/>
</dbReference>
<dbReference type="PANTHER" id="PTHR45796:SF4">
    <property type="entry name" value="FORKHEAD BOX P, ISOFORM C"/>
    <property type="match status" value="1"/>
</dbReference>
<dbReference type="InterPro" id="IPR047412">
    <property type="entry name" value="FH_FOXP1_P2"/>
</dbReference>
<dbReference type="PROSITE" id="PS50039">
    <property type="entry name" value="FORK_HEAD_3"/>
    <property type="match status" value="1"/>
</dbReference>
<feature type="compositionally biased region" description="Basic and acidic residues" evidence="11">
    <location>
        <begin position="721"/>
        <end position="734"/>
    </location>
</feature>
<gene>
    <name evidence="14" type="primary">LOC116952230</name>
</gene>
<dbReference type="AlphaFoldDB" id="A0AAJ7XAK3"/>
<feature type="compositionally biased region" description="Basic residues" evidence="11">
    <location>
        <begin position="690"/>
        <end position="707"/>
    </location>
</feature>
<dbReference type="InterPro" id="IPR001766">
    <property type="entry name" value="Fork_head_dom"/>
</dbReference>
<dbReference type="KEGG" id="pmrn:116952230"/>
<dbReference type="InterPro" id="IPR036388">
    <property type="entry name" value="WH-like_DNA-bd_sf"/>
</dbReference>
<dbReference type="FunFam" id="1.10.10.10:FF:000010">
    <property type="entry name" value="Forkhead box P2 isoform B"/>
    <property type="match status" value="1"/>
</dbReference>
<keyword evidence="7 10" id="KW-0238">DNA-binding</keyword>
<feature type="region of interest" description="Disordered" evidence="11">
    <location>
        <begin position="163"/>
        <end position="241"/>
    </location>
</feature>
<dbReference type="Pfam" id="PF16159">
    <property type="entry name" value="FOXP-CC"/>
    <property type="match status" value="1"/>
</dbReference>
<dbReference type="CDD" id="cd20065">
    <property type="entry name" value="FH_FOXP2"/>
    <property type="match status" value="1"/>
</dbReference>
<keyword evidence="4" id="KW-0863">Zinc-finger</keyword>
<evidence type="ECO:0000256" key="6">
    <source>
        <dbReference type="ARBA" id="ARBA00023015"/>
    </source>
</evidence>
<dbReference type="GO" id="GO:0000978">
    <property type="term" value="F:RNA polymerase II cis-regulatory region sequence-specific DNA binding"/>
    <property type="evidence" value="ECO:0007669"/>
    <property type="project" value="TreeGrafter"/>
</dbReference>
<reference evidence="14" key="1">
    <citation type="submission" date="2025-08" db="UniProtKB">
        <authorList>
            <consortium name="RefSeq"/>
        </authorList>
    </citation>
    <scope>IDENTIFICATION</scope>
    <source>
        <tissue evidence="14">Sperm</tissue>
    </source>
</reference>
<keyword evidence="13" id="KW-1185">Reference proteome</keyword>
<dbReference type="GO" id="GO:0008270">
    <property type="term" value="F:zinc ion binding"/>
    <property type="evidence" value="ECO:0007669"/>
    <property type="project" value="UniProtKB-KW"/>
</dbReference>
<name>A0AAJ7XAK3_PETMA</name>
<evidence type="ECO:0000256" key="1">
    <source>
        <dbReference type="ARBA" id="ARBA00004123"/>
    </source>
</evidence>
<accession>A0AAJ7XAK3</accession>
<feature type="compositionally biased region" description="Pro residues" evidence="11">
    <location>
        <begin position="421"/>
        <end position="437"/>
    </location>
</feature>
<feature type="region of interest" description="Disordered" evidence="11">
    <location>
        <begin position="653"/>
        <end position="842"/>
    </location>
</feature>
<keyword evidence="8" id="KW-0804">Transcription</keyword>
<sequence length="842" mass="88936">MRGSEVMMQGSGGLPAANQEAAGEAARRAENCVAELSITNGDAPFLPEVPVSMAVLGSQMLQQPLLSSQQLAALLQQQQQALLLQQQQLQEFYKRQQEQLSAQISRSWQDGSLCEVPSSGSSLTQQLLLQQHLLSVQRQSQSQGALSGGEVWREGGCDRLGGSGAAAAVGGGGAPPPNHRNGAAEPSPGGRPPLGGPARAPLSLTPAVCGGQSAPIAAAGTSGSLNGHSPPWKGSPPPRDGGKSHVLFCHGMCKWPGCEGVFKEFTQFLRHMSTEHMLDDRSAAQCRVQMQVVDQLEIKLLKERERLQAMMVHLRVGPPEQKPHHQPLNLVSTAAVCRATEPMRTPTPPPPPPTTTTAVAAAAAALLAATPPALAPSLNPGLTPAMTPLAPATLAAPLAASAYGTPLCAAGIVAAKTTAQPQPPPAPPPPPLQPPQQPLSSALPALLAQPQAGATSCPAVPPPATVVAATPGCVVTPTAGGGGGSARRKVERAASPLLPDVSKSHDFYQSTDVRPPYTYASLIRQAIVEAPDKQLTLNEIYTWFTQTFAYFRKNAATWKNAVRHNLSLHKCFVRVENVKGAVWTVDEGEFQKRRPPKLAGSVVVKSSKSGHNYSADYNGMSSYGAMDIGDQLLTGMGGSLVGHHVYEGDGDAYSMGDAHASPNRSPHDYDTDSSPDGRLCEPFPDMPMRRQNHHHQQHYHQQQHHLHQQQQRQYLQSFQRRHGDTSGSWERHGEQAVAQHLAHSARVKEEPHDDDDDDVGGGNGEDGGPPPVAMETAAAGGCGGGGGGHDREMMEQGEEEGGEGEEEETKAMTFTEEGFYDGGGGEEFAPSIMAQGASPVSH</sequence>
<dbReference type="FunFam" id="1.20.5.340:FF:000005">
    <property type="entry name" value="Forkhead box P1, isoform CRA_f"/>
    <property type="match status" value="1"/>
</dbReference>
<dbReference type="Pfam" id="PF00250">
    <property type="entry name" value="Forkhead"/>
    <property type="match status" value="1"/>
</dbReference>
<keyword evidence="6" id="KW-0805">Transcription regulation</keyword>
<organism evidence="13 14">
    <name type="scientific">Petromyzon marinus</name>
    <name type="common">Sea lamprey</name>
    <dbReference type="NCBI Taxonomy" id="7757"/>
    <lineage>
        <taxon>Eukaryota</taxon>
        <taxon>Metazoa</taxon>
        <taxon>Chordata</taxon>
        <taxon>Craniata</taxon>
        <taxon>Vertebrata</taxon>
        <taxon>Cyclostomata</taxon>
        <taxon>Hyperoartia</taxon>
        <taxon>Petromyzontiformes</taxon>
        <taxon>Petromyzontidae</taxon>
        <taxon>Petromyzon</taxon>
    </lineage>
</organism>
<evidence type="ECO:0000256" key="2">
    <source>
        <dbReference type="ARBA" id="ARBA00022491"/>
    </source>
</evidence>
<dbReference type="PANTHER" id="PTHR45796">
    <property type="entry name" value="FORKHEAD BOX P, ISOFORM C"/>
    <property type="match status" value="1"/>
</dbReference>
<dbReference type="RefSeq" id="XP_032827285.1">
    <property type="nucleotide sequence ID" value="XM_032971394.1"/>
</dbReference>
<keyword evidence="5" id="KW-0862">Zinc</keyword>
<evidence type="ECO:0000256" key="5">
    <source>
        <dbReference type="ARBA" id="ARBA00022833"/>
    </source>
</evidence>
<dbReference type="GO" id="GO:0005634">
    <property type="term" value="C:nucleus"/>
    <property type="evidence" value="ECO:0007669"/>
    <property type="project" value="UniProtKB-SubCell"/>
</dbReference>
<keyword evidence="3" id="KW-0479">Metal-binding</keyword>
<dbReference type="GO" id="GO:0001227">
    <property type="term" value="F:DNA-binding transcription repressor activity, RNA polymerase II-specific"/>
    <property type="evidence" value="ECO:0007669"/>
    <property type="project" value="TreeGrafter"/>
</dbReference>
<feature type="DNA-binding region" description="Fork-head" evidence="10">
    <location>
        <begin position="514"/>
        <end position="587"/>
    </location>
</feature>
<evidence type="ECO:0000256" key="4">
    <source>
        <dbReference type="ARBA" id="ARBA00022771"/>
    </source>
</evidence>
<feature type="domain" description="Fork-head" evidence="12">
    <location>
        <begin position="514"/>
        <end position="587"/>
    </location>
</feature>
<evidence type="ECO:0000313" key="14">
    <source>
        <dbReference type="RefSeq" id="XP_032827285.1"/>
    </source>
</evidence>
<proteinExistence type="predicted"/>
<dbReference type="Proteomes" id="UP001318040">
    <property type="component" value="Chromosome 46"/>
</dbReference>
<evidence type="ECO:0000313" key="13">
    <source>
        <dbReference type="Proteomes" id="UP001318040"/>
    </source>
</evidence>
<dbReference type="InterPro" id="IPR050998">
    <property type="entry name" value="FOXP"/>
</dbReference>
<dbReference type="SUPFAM" id="SSF46785">
    <property type="entry name" value="Winged helix' DNA-binding domain"/>
    <property type="match status" value="1"/>
</dbReference>
<feature type="region of interest" description="Disordered" evidence="11">
    <location>
        <begin position="1"/>
        <end position="22"/>
    </location>
</feature>
<dbReference type="PRINTS" id="PR00053">
    <property type="entry name" value="FORKHEAD"/>
</dbReference>
<dbReference type="InterPro" id="IPR036390">
    <property type="entry name" value="WH_DNA-bd_sf"/>
</dbReference>
<feature type="region of interest" description="Disordered" evidence="11">
    <location>
        <begin position="418"/>
        <end position="439"/>
    </location>
</feature>
<dbReference type="InterPro" id="IPR032354">
    <property type="entry name" value="FOXP-CC"/>
</dbReference>
<evidence type="ECO:0000259" key="12">
    <source>
        <dbReference type="PROSITE" id="PS50039"/>
    </source>
</evidence>
<feature type="compositionally biased region" description="Gly residues" evidence="11">
    <location>
        <begin position="163"/>
        <end position="173"/>
    </location>
</feature>
<dbReference type="SMART" id="SM00339">
    <property type="entry name" value="FH"/>
    <property type="match status" value="1"/>
</dbReference>
<protein>
    <submittedName>
        <fullName evidence="14">Forkhead box protein P1-like isoform X1</fullName>
    </submittedName>
</protein>
<evidence type="ECO:0000256" key="3">
    <source>
        <dbReference type="ARBA" id="ARBA00022723"/>
    </source>
</evidence>
<comment type="subcellular location">
    <subcellularLocation>
        <location evidence="1 10">Nucleus</location>
    </subcellularLocation>
</comment>
<keyword evidence="9 10" id="KW-0539">Nucleus</keyword>
<dbReference type="InterPro" id="IPR030456">
    <property type="entry name" value="TF_fork_head_CS_2"/>
</dbReference>
<keyword evidence="2" id="KW-0678">Repressor</keyword>
<dbReference type="Gene3D" id="1.20.5.340">
    <property type="match status" value="1"/>
</dbReference>
<dbReference type="Gene3D" id="1.10.10.10">
    <property type="entry name" value="Winged helix-like DNA-binding domain superfamily/Winged helix DNA-binding domain"/>
    <property type="match status" value="1"/>
</dbReference>
<evidence type="ECO:0000256" key="10">
    <source>
        <dbReference type="PROSITE-ProRule" id="PRU00089"/>
    </source>
</evidence>
<evidence type="ECO:0000256" key="8">
    <source>
        <dbReference type="ARBA" id="ARBA00023163"/>
    </source>
</evidence>
<feature type="compositionally biased region" description="Acidic residues" evidence="11">
    <location>
        <begin position="795"/>
        <end position="808"/>
    </location>
</feature>
<evidence type="ECO:0000256" key="11">
    <source>
        <dbReference type="SAM" id="MobiDB-lite"/>
    </source>
</evidence>
<evidence type="ECO:0000256" key="9">
    <source>
        <dbReference type="ARBA" id="ARBA00023242"/>
    </source>
</evidence>
<evidence type="ECO:0000256" key="7">
    <source>
        <dbReference type="ARBA" id="ARBA00023125"/>
    </source>
</evidence>